<name>A0A402CAP4_RHOWR</name>
<protein>
    <submittedName>
        <fullName evidence="1">Uncharacterized protein</fullName>
    </submittedName>
</protein>
<keyword evidence="2" id="KW-1185">Reference proteome</keyword>
<gene>
    <name evidence="1" type="ORF">Rhow_004286</name>
</gene>
<reference evidence="1 2" key="1">
    <citation type="submission" date="2018-11" db="EMBL/GenBank/DDBJ databases">
        <title>Microbial catabolism of amino acid.</title>
        <authorList>
            <person name="Hibi M."/>
            <person name="Ogawa J."/>
        </authorList>
    </citation>
    <scope>NUCLEOTIDE SEQUENCE [LARGE SCALE GENOMIC DNA]</scope>
    <source>
        <strain evidence="1 2">C31-06</strain>
    </source>
</reference>
<accession>A0A402CAP4</accession>
<evidence type="ECO:0000313" key="1">
    <source>
        <dbReference type="EMBL" id="GCE40643.1"/>
    </source>
</evidence>
<proteinExistence type="predicted"/>
<comment type="caution">
    <text evidence="1">The sequence shown here is derived from an EMBL/GenBank/DDBJ whole genome shotgun (WGS) entry which is preliminary data.</text>
</comment>
<evidence type="ECO:0000313" key="2">
    <source>
        <dbReference type="Proteomes" id="UP000287519"/>
    </source>
</evidence>
<organism evidence="1 2">
    <name type="scientific">Rhodococcus wratislaviensis</name>
    <name type="common">Tsukamurella wratislaviensis</name>
    <dbReference type="NCBI Taxonomy" id="44752"/>
    <lineage>
        <taxon>Bacteria</taxon>
        <taxon>Bacillati</taxon>
        <taxon>Actinomycetota</taxon>
        <taxon>Actinomycetes</taxon>
        <taxon>Mycobacteriales</taxon>
        <taxon>Nocardiaceae</taxon>
        <taxon>Rhodococcus</taxon>
    </lineage>
</organism>
<dbReference type="EMBL" id="BHYM01000037">
    <property type="protein sequence ID" value="GCE40643.1"/>
    <property type="molecule type" value="Genomic_DNA"/>
</dbReference>
<sequence length="109" mass="10891">MHHVGRTPGGPVVVVDSGDGSVVAVTAGELLADAVANHHHFGPAEGFSIMRCGSTIGAPGCSGVVLAQDVRPGDVVASVSRDGNDLVGSAAAVSVAHGRMHELTTEQSR</sequence>
<dbReference type="AlphaFoldDB" id="A0A402CAP4"/>
<dbReference type="Proteomes" id="UP000287519">
    <property type="component" value="Unassembled WGS sequence"/>
</dbReference>